<dbReference type="Pfam" id="PF00117">
    <property type="entry name" value="GATase"/>
    <property type="match status" value="1"/>
</dbReference>
<gene>
    <name evidence="2" type="ORF">ME5_00237</name>
</gene>
<dbReference type="eggNOG" id="COG0518">
    <property type="taxonomic scope" value="Bacteria"/>
</dbReference>
<dbReference type="InterPro" id="IPR029062">
    <property type="entry name" value="Class_I_gatase-like"/>
</dbReference>
<dbReference type="OrthoDB" id="9813383at2"/>
<sequence>MSVVQEFRYQTPQHKKSKIAIVLHQATSSAGRVGQILQKMGFHLDIYRPVLGDKLPETLENHAGVVIFGGPMSANDKSTFILDETDWISIPLKENKPFFGICLGAQMLARHIGGTVHGKKDGEVEIGWYPIEATAQGRALLDWPDMVYHFHREGIYNLPKDAEILAQGNVFPTQAFRYGQKAWGVQFHAELTRAMLQRWVVHGAEHLKAKGAQAAQKQLDKRFIYDPKLLKWLETILIKIFGTVKIDTKN</sequence>
<evidence type="ECO:0000313" key="3">
    <source>
        <dbReference type="Proteomes" id="UP000008952"/>
    </source>
</evidence>
<dbReference type="InterPro" id="IPR044992">
    <property type="entry name" value="ChyE-like"/>
</dbReference>
<dbReference type="GO" id="GO:0005829">
    <property type="term" value="C:cytosol"/>
    <property type="evidence" value="ECO:0007669"/>
    <property type="project" value="TreeGrafter"/>
</dbReference>
<protein>
    <recommendedName>
        <fullName evidence="1">Glutamine amidotransferase domain-containing protein</fullName>
    </recommendedName>
</protein>
<evidence type="ECO:0000259" key="1">
    <source>
        <dbReference type="Pfam" id="PF00117"/>
    </source>
</evidence>
<dbReference type="STRING" id="1094558.ME5_00237"/>
<comment type="caution">
    <text evidence="2">The sequence shown here is derived from an EMBL/GenBank/DDBJ whole genome shotgun (WGS) entry which is preliminary data.</text>
</comment>
<proteinExistence type="predicted"/>
<dbReference type="NCBIfam" id="NF005072">
    <property type="entry name" value="PRK06490.1"/>
    <property type="match status" value="1"/>
</dbReference>
<dbReference type="PATRIC" id="fig|1094558.3.peg.268"/>
<reference evidence="2 3" key="1">
    <citation type="submission" date="2012-03" db="EMBL/GenBank/DDBJ databases">
        <title>The Genome Sequence of Bartonella tamiae Th239.</title>
        <authorList>
            <consortium name="The Broad Institute Genome Sequencing Platform"/>
            <consortium name="The Broad Institute Genome Sequencing Center for Infectious Disease"/>
            <person name="Feldgarden M."/>
            <person name="Kirby J."/>
            <person name="Kosoy M."/>
            <person name="Birtles R."/>
            <person name="Probert W.S."/>
            <person name="Chiaraviglio L."/>
            <person name="Young S.K."/>
            <person name="Zeng Q."/>
            <person name="Gargeya S."/>
            <person name="Fitzgerald M."/>
            <person name="Haas B."/>
            <person name="Abouelleil A."/>
            <person name="Alvarado L."/>
            <person name="Arachchi H.M."/>
            <person name="Berlin A."/>
            <person name="Chapman S.B."/>
            <person name="Gearin G."/>
            <person name="Goldberg J."/>
            <person name="Griggs A."/>
            <person name="Gujja S."/>
            <person name="Hansen M."/>
            <person name="Heiman D."/>
            <person name="Howarth C."/>
            <person name="Larimer J."/>
            <person name="Lui A."/>
            <person name="MacDonald P.J.P."/>
            <person name="McCowen C."/>
            <person name="Montmayeur A."/>
            <person name="Murphy C."/>
            <person name="Neiman D."/>
            <person name="Pearson M."/>
            <person name="Priest M."/>
            <person name="Roberts A."/>
            <person name="Saif S."/>
            <person name="Shea T."/>
            <person name="Sisk P."/>
            <person name="Stolte C."/>
            <person name="Sykes S."/>
            <person name="Wortman J."/>
            <person name="Nusbaum C."/>
            <person name="Birren B."/>
        </authorList>
    </citation>
    <scope>NUCLEOTIDE SEQUENCE [LARGE SCALE GENOMIC DNA]</scope>
    <source>
        <strain evidence="2 3">Th239</strain>
    </source>
</reference>
<dbReference type="PROSITE" id="PS51273">
    <property type="entry name" value="GATASE_TYPE_1"/>
    <property type="match status" value="1"/>
</dbReference>
<dbReference type="PANTHER" id="PTHR42695:SF5">
    <property type="entry name" value="GLUTAMINE AMIDOTRANSFERASE YLR126C-RELATED"/>
    <property type="match status" value="1"/>
</dbReference>
<dbReference type="AlphaFoldDB" id="J1K257"/>
<dbReference type="HOGENOM" id="CLU_054974_3_1_5"/>
<dbReference type="CDD" id="cd01741">
    <property type="entry name" value="GATase1_1"/>
    <property type="match status" value="1"/>
</dbReference>
<feature type="domain" description="Glutamine amidotransferase" evidence="1">
    <location>
        <begin position="39"/>
        <end position="192"/>
    </location>
</feature>
<organism evidence="2 3">
    <name type="scientific">Bartonella tamiae Th239</name>
    <dbReference type="NCBI Taxonomy" id="1094558"/>
    <lineage>
        <taxon>Bacteria</taxon>
        <taxon>Pseudomonadati</taxon>
        <taxon>Pseudomonadota</taxon>
        <taxon>Alphaproteobacteria</taxon>
        <taxon>Hyphomicrobiales</taxon>
        <taxon>Bartonellaceae</taxon>
        <taxon>Bartonella</taxon>
    </lineage>
</organism>
<dbReference type="EMBL" id="AIMB01000002">
    <property type="protein sequence ID" value="EJF91542.1"/>
    <property type="molecule type" value="Genomic_DNA"/>
</dbReference>
<dbReference type="Proteomes" id="UP000008952">
    <property type="component" value="Unassembled WGS sequence"/>
</dbReference>
<dbReference type="RefSeq" id="WP_008037637.1">
    <property type="nucleotide sequence ID" value="NZ_JH725147.1"/>
</dbReference>
<keyword evidence="3" id="KW-1185">Reference proteome</keyword>
<name>J1K257_9HYPH</name>
<accession>J1K257</accession>
<dbReference type="SUPFAM" id="SSF52317">
    <property type="entry name" value="Class I glutamine amidotransferase-like"/>
    <property type="match status" value="1"/>
</dbReference>
<dbReference type="PANTHER" id="PTHR42695">
    <property type="entry name" value="GLUTAMINE AMIDOTRANSFERASE YLR126C-RELATED"/>
    <property type="match status" value="1"/>
</dbReference>
<dbReference type="InterPro" id="IPR017926">
    <property type="entry name" value="GATASE"/>
</dbReference>
<dbReference type="Gene3D" id="3.40.50.880">
    <property type="match status" value="1"/>
</dbReference>
<evidence type="ECO:0000313" key="2">
    <source>
        <dbReference type="EMBL" id="EJF91542.1"/>
    </source>
</evidence>